<dbReference type="RefSeq" id="WP_160624453.1">
    <property type="nucleotide sequence ID" value="NZ_WUUQ01000001.1"/>
</dbReference>
<dbReference type="Proteomes" id="UP000434036">
    <property type="component" value="Unassembled WGS sequence"/>
</dbReference>
<protein>
    <submittedName>
        <fullName evidence="1">AAA family ATPase</fullName>
    </submittedName>
</protein>
<dbReference type="InterPro" id="IPR027417">
    <property type="entry name" value="P-loop_NTPase"/>
</dbReference>
<organism evidence="1 2">
    <name type="scientific">Copranaerobaculum intestinale</name>
    <dbReference type="NCBI Taxonomy" id="2692629"/>
    <lineage>
        <taxon>Bacteria</taxon>
        <taxon>Bacillati</taxon>
        <taxon>Bacillota</taxon>
        <taxon>Erysipelotrichia</taxon>
        <taxon>Erysipelotrichales</taxon>
        <taxon>Erysipelotrichaceae</taxon>
        <taxon>Copranaerobaculum</taxon>
    </lineage>
</organism>
<dbReference type="SUPFAM" id="SSF52540">
    <property type="entry name" value="P-loop containing nucleoside triphosphate hydrolases"/>
    <property type="match status" value="1"/>
</dbReference>
<reference evidence="1 2" key="2">
    <citation type="submission" date="2020-01" db="EMBL/GenBank/DDBJ databases">
        <title>Clostridiaceae sp. nov. isolated from the gut of human by culturomics.</title>
        <authorList>
            <person name="Chang Y."/>
        </authorList>
    </citation>
    <scope>NUCLEOTIDE SEQUENCE [LARGE SCALE GENOMIC DNA]</scope>
    <source>
        <strain evidence="1 2">DONG20-135</strain>
    </source>
</reference>
<evidence type="ECO:0000313" key="1">
    <source>
        <dbReference type="EMBL" id="MXQ73025.1"/>
    </source>
</evidence>
<dbReference type="EMBL" id="WUUQ01000001">
    <property type="protein sequence ID" value="MXQ73025.1"/>
    <property type="molecule type" value="Genomic_DNA"/>
</dbReference>
<keyword evidence="2" id="KW-1185">Reference proteome</keyword>
<gene>
    <name evidence="1" type="ORF">GSF08_03630</name>
</gene>
<dbReference type="Pfam" id="PF13671">
    <property type="entry name" value="AAA_33"/>
    <property type="match status" value="1"/>
</dbReference>
<dbReference type="AlphaFoldDB" id="A0A6N8U686"/>
<sequence length="200" mass="23408">MKKTMVLLAGYPGTGKSYLCDQIVSIASDFLIVSQDVIKEAIFDEEGFDDLKQKEQLTLRSWEVYYQQIETYMKKGRRIISDYPFSEKQRPRLAALCERYGYEPITIRLLADLNILYERQRKRDLDPTRHLSHIMSHYHKGDVMKDRLQADGLLSYSVFIDRCTTRGYDTFQLGHLIEADVTDFSEVDYPAILKQLQAYL</sequence>
<dbReference type="Gene3D" id="3.40.50.300">
    <property type="entry name" value="P-loop containing nucleotide triphosphate hydrolases"/>
    <property type="match status" value="1"/>
</dbReference>
<name>A0A6N8U686_9FIRM</name>
<proteinExistence type="predicted"/>
<accession>A0A6N8U686</accession>
<comment type="caution">
    <text evidence="1">The sequence shown here is derived from an EMBL/GenBank/DDBJ whole genome shotgun (WGS) entry which is preliminary data.</text>
</comment>
<evidence type="ECO:0000313" key="2">
    <source>
        <dbReference type="Proteomes" id="UP000434036"/>
    </source>
</evidence>
<reference evidence="1 2" key="1">
    <citation type="submission" date="2019-12" db="EMBL/GenBank/DDBJ databases">
        <authorList>
            <person name="Yang R."/>
        </authorList>
    </citation>
    <scope>NUCLEOTIDE SEQUENCE [LARGE SCALE GENOMIC DNA]</scope>
    <source>
        <strain evidence="1 2">DONG20-135</strain>
    </source>
</reference>